<dbReference type="RefSeq" id="XP_022401475.1">
    <property type="nucleotide sequence ID" value="XM_022544538.1"/>
</dbReference>
<accession>A0A1L9VLH6</accession>
<feature type="chain" id="PRO_5012792830" evidence="1">
    <location>
        <begin position="20"/>
        <end position="83"/>
    </location>
</feature>
<dbReference type="VEuPathDB" id="FungiDB:ASPGLDRAFT_35241"/>
<gene>
    <name evidence="2" type="ORF">ASPGLDRAFT_35241</name>
</gene>
<name>A0A1L9VLH6_ASPGL</name>
<reference evidence="3" key="1">
    <citation type="journal article" date="2017" name="Genome Biol.">
        <title>Comparative genomics reveals high biological diversity and specific adaptations in the industrially and medically important fungal genus Aspergillus.</title>
        <authorList>
            <person name="de Vries R.P."/>
            <person name="Riley R."/>
            <person name="Wiebenga A."/>
            <person name="Aguilar-Osorio G."/>
            <person name="Amillis S."/>
            <person name="Uchima C.A."/>
            <person name="Anderluh G."/>
            <person name="Asadollahi M."/>
            <person name="Askin M."/>
            <person name="Barry K."/>
            <person name="Battaglia E."/>
            <person name="Bayram O."/>
            <person name="Benocci T."/>
            <person name="Braus-Stromeyer S.A."/>
            <person name="Caldana C."/>
            <person name="Canovas D."/>
            <person name="Cerqueira G.C."/>
            <person name="Chen F."/>
            <person name="Chen W."/>
            <person name="Choi C."/>
            <person name="Clum A."/>
            <person name="Dos Santos R.A."/>
            <person name="Damasio A.R."/>
            <person name="Diallinas G."/>
            <person name="Emri T."/>
            <person name="Fekete E."/>
            <person name="Flipphi M."/>
            <person name="Freyberg S."/>
            <person name="Gallo A."/>
            <person name="Gournas C."/>
            <person name="Habgood R."/>
            <person name="Hainaut M."/>
            <person name="Harispe M.L."/>
            <person name="Henrissat B."/>
            <person name="Hilden K.S."/>
            <person name="Hope R."/>
            <person name="Hossain A."/>
            <person name="Karabika E."/>
            <person name="Karaffa L."/>
            <person name="Karanyi Z."/>
            <person name="Krasevec N."/>
            <person name="Kuo A."/>
            <person name="Kusch H."/>
            <person name="LaButti K."/>
            <person name="Lagendijk E.L."/>
            <person name="Lapidus A."/>
            <person name="Levasseur A."/>
            <person name="Lindquist E."/>
            <person name="Lipzen A."/>
            <person name="Logrieco A.F."/>
            <person name="MacCabe A."/>
            <person name="Maekelae M.R."/>
            <person name="Malavazi I."/>
            <person name="Melin P."/>
            <person name="Meyer V."/>
            <person name="Mielnichuk N."/>
            <person name="Miskei M."/>
            <person name="Molnar A.P."/>
            <person name="Mule G."/>
            <person name="Ngan C.Y."/>
            <person name="Orejas M."/>
            <person name="Orosz E."/>
            <person name="Ouedraogo J.P."/>
            <person name="Overkamp K.M."/>
            <person name="Park H.-S."/>
            <person name="Perrone G."/>
            <person name="Piumi F."/>
            <person name="Punt P.J."/>
            <person name="Ram A.F."/>
            <person name="Ramon A."/>
            <person name="Rauscher S."/>
            <person name="Record E."/>
            <person name="Riano-Pachon D.M."/>
            <person name="Robert V."/>
            <person name="Roehrig J."/>
            <person name="Ruller R."/>
            <person name="Salamov A."/>
            <person name="Salih N.S."/>
            <person name="Samson R.A."/>
            <person name="Sandor E."/>
            <person name="Sanguinetti M."/>
            <person name="Schuetze T."/>
            <person name="Sepcic K."/>
            <person name="Shelest E."/>
            <person name="Sherlock G."/>
            <person name="Sophianopoulou V."/>
            <person name="Squina F.M."/>
            <person name="Sun H."/>
            <person name="Susca A."/>
            <person name="Todd R.B."/>
            <person name="Tsang A."/>
            <person name="Unkles S.E."/>
            <person name="van de Wiele N."/>
            <person name="van Rossen-Uffink D."/>
            <person name="Oliveira J.V."/>
            <person name="Vesth T.C."/>
            <person name="Visser J."/>
            <person name="Yu J.-H."/>
            <person name="Zhou M."/>
            <person name="Andersen M.R."/>
            <person name="Archer D.B."/>
            <person name="Baker S.E."/>
            <person name="Benoit I."/>
            <person name="Brakhage A.A."/>
            <person name="Braus G.H."/>
            <person name="Fischer R."/>
            <person name="Frisvad J.C."/>
            <person name="Goldman G.H."/>
            <person name="Houbraken J."/>
            <person name="Oakley B."/>
            <person name="Pocsi I."/>
            <person name="Scazzocchio C."/>
            <person name="Seiboth B."/>
            <person name="vanKuyk P.A."/>
            <person name="Wortman J."/>
            <person name="Dyer P.S."/>
            <person name="Grigoriev I.V."/>
        </authorList>
    </citation>
    <scope>NUCLEOTIDE SEQUENCE [LARGE SCALE GENOMIC DNA]</scope>
    <source>
        <strain evidence="3">CBS 516.65</strain>
    </source>
</reference>
<organism evidence="2 3">
    <name type="scientific">Aspergillus glaucus CBS 516.65</name>
    <dbReference type="NCBI Taxonomy" id="1160497"/>
    <lineage>
        <taxon>Eukaryota</taxon>
        <taxon>Fungi</taxon>
        <taxon>Dikarya</taxon>
        <taxon>Ascomycota</taxon>
        <taxon>Pezizomycotina</taxon>
        <taxon>Eurotiomycetes</taxon>
        <taxon>Eurotiomycetidae</taxon>
        <taxon>Eurotiales</taxon>
        <taxon>Aspergillaceae</taxon>
        <taxon>Aspergillus</taxon>
        <taxon>Aspergillus subgen. Aspergillus</taxon>
    </lineage>
</organism>
<dbReference type="EMBL" id="KV878896">
    <property type="protein sequence ID" value="OJJ84777.1"/>
    <property type="molecule type" value="Genomic_DNA"/>
</dbReference>
<protein>
    <submittedName>
        <fullName evidence="2">Uncharacterized protein</fullName>
    </submittedName>
</protein>
<dbReference type="GeneID" id="34460799"/>
<evidence type="ECO:0000256" key="1">
    <source>
        <dbReference type="SAM" id="SignalP"/>
    </source>
</evidence>
<keyword evidence="1" id="KW-0732">Signal</keyword>
<evidence type="ECO:0000313" key="3">
    <source>
        <dbReference type="Proteomes" id="UP000184300"/>
    </source>
</evidence>
<proteinExistence type="predicted"/>
<feature type="signal peptide" evidence="1">
    <location>
        <begin position="1"/>
        <end position="19"/>
    </location>
</feature>
<evidence type="ECO:0000313" key="2">
    <source>
        <dbReference type="EMBL" id="OJJ84777.1"/>
    </source>
</evidence>
<dbReference type="AlphaFoldDB" id="A0A1L9VLH6"/>
<dbReference type="Proteomes" id="UP000184300">
    <property type="component" value="Unassembled WGS sequence"/>
</dbReference>
<sequence length="83" mass="8996">MKLTLAFIPLVLGVSYTTAIPRPVQNSDLLPRAQIAHDCPSADLDTCCSCSDGMGYCTGGKCYCSAEITSDDWCQWDWLEVGS</sequence>
<keyword evidence="3" id="KW-1185">Reference proteome</keyword>